<feature type="region of interest" description="Disordered" evidence="1">
    <location>
        <begin position="1"/>
        <end position="72"/>
    </location>
</feature>
<organism evidence="2 3">
    <name type="scientific">Pelobates cultripes</name>
    <name type="common">Western spadefoot toad</name>
    <dbReference type="NCBI Taxonomy" id="61616"/>
    <lineage>
        <taxon>Eukaryota</taxon>
        <taxon>Metazoa</taxon>
        <taxon>Chordata</taxon>
        <taxon>Craniata</taxon>
        <taxon>Vertebrata</taxon>
        <taxon>Euteleostomi</taxon>
        <taxon>Amphibia</taxon>
        <taxon>Batrachia</taxon>
        <taxon>Anura</taxon>
        <taxon>Pelobatoidea</taxon>
        <taxon>Pelobatidae</taxon>
        <taxon>Pelobates</taxon>
    </lineage>
</organism>
<proteinExistence type="predicted"/>
<protein>
    <submittedName>
        <fullName evidence="2">Uncharacterized protein</fullName>
    </submittedName>
</protein>
<evidence type="ECO:0000313" key="3">
    <source>
        <dbReference type="Proteomes" id="UP001295444"/>
    </source>
</evidence>
<dbReference type="AlphaFoldDB" id="A0AAD1SIH6"/>
<evidence type="ECO:0000256" key="1">
    <source>
        <dbReference type="SAM" id="MobiDB-lite"/>
    </source>
</evidence>
<gene>
    <name evidence="2" type="ORF">PECUL_23A036561</name>
</gene>
<keyword evidence="3" id="KW-1185">Reference proteome</keyword>
<reference evidence="2" key="1">
    <citation type="submission" date="2022-03" db="EMBL/GenBank/DDBJ databases">
        <authorList>
            <person name="Alioto T."/>
            <person name="Alioto T."/>
            <person name="Gomez Garrido J."/>
        </authorList>
    </citation>
    <scope>NUCLEOTIDE SEQUENCE</scope>
</reference>
<evidence type="ECO:0000313" key="2">
    <source>
        <dbReference type="EMBL" id="CAH2299415.1"/>
    </source>
</evidence>
<feature type="non-terminal residue" evidence="2">
    <location>
        <position position="72"/>
    </location>
</feature>
<name>A0AAD1SIH6_PELCU</name>
<dbReference type="Proteomes" id="UP001295444">
    <property type="component" value="Chromosome 06"/>
</dbReference>
<dbReference type="EMBL" id="OW240917">
    <property type="protein sequence ID" value="CAH2299415.1"/>
    <property type="molecule type" value="Genomic_DNA"/>
</dbReference>
<feature type="compositionally biased region" description="Polar residues" evidence="1">
    <location>
        <begin position="30"/>
        <end position="42"/>
    </location>
</feature>
<sequence>MPREQLYCEQKRGSGGRWKQRISFGGQSRRAGSNTWDPTRGTTRVLLRGPGGRQRKAVANGRKVKGAKPPGK</sequence>
<feature type="compositionally biased region" description="Basic residues" evidence="1">
    <location>
        <begin position="62"/>
        <end position="72"/>
    </location>
</feature>
<accession>A0AAD1SIH6</accession>